<dbReference type="AlphaFoldDB" id="A0A0E9PY77"/>
<dbReference type="EMBL" id="GBXM01099769">
    <property type="protein sequence ID" value="JAH08808.1"/>
    <property type="molecule type" value="Transcribed_RNA"/>
</dbReference>
<reference evidence="1" key="1">
    <citation type="submission" date="2014-11" db="EMBL/GenBank/DDBJ databases">
        <authorList>
            <person name="Amaro Gonzalez C."/>
        </authorList>
    </citation>
    <scope>NUCLEOTIDE SEQUENCE</scope>
</reference>
<sequence length="53" mass="5795">MLHFHMLFRGGGVCGSAKNSTSRDGGDVAITVFSHYSHMKGSFLLFIPFYTPA</sequence>
<evidence type="ECO:0000313" key="1">
    <source>
        <dbReference type="EMBL" id="JAH08808.1"/>
    </source>
</evidence>
<protein>
    <submittedName>
        <fullName evidence="1">Uncharacterized protein</fullName>
    </submittedName>
</protein>
<name>A0A0E9PY77_ANGAN</name>
<accession>A0A0E9PY77</accession>
<proteinExistence type="predicted"/>
<organism evidence="1">
    <name type="scientific">Anguilla anguilla</name>
    <name type="common">European freshwater eel</name>
    <name type="synonym">Muraena anguilla</name>
    <dbReference type="NCBI Taxonomy" id="7936"/>
    <lineage>
        <taxon>Eukaryota</taxon>
        <taxon>Metazoa</taxon>
        <taxon>Chordata</taxon>
        <taxon>Craniata</taxon>
        <taxon>Vertebrata</taxon>
        <taxon>Euteleostomi</taxon>
        <taxon>Actinopterygii</taxon>
        <taxon>Neopterygii</taxon>
        <taxon>Teleostei</taxon>
        <taxon>Anguilliformes</taxon>
        <taxon>Anguillidae</taxon>
        <taxon>Anguilla</taxon>
    </lineage>
</organism>
<reference evidence="1" key="2">
    <citation type="journal article" date="2015" name="Fish Shellfish Immunol.">
        <title>Early steps in the European eel (Anguilla anguilla)-Vibrio vulnificus interaction in the gills: Role of the RtxA13 toxin.</title>
        <authorList>
            <person name="Callol A."/>
            <person name="Pajuelo D."/>
            <person name="Ebbesson L."/>
            <person name="Teles M."/>
            <person name="MacKenzie S."/>
            <person name="Amaro C."/>
        </authorList>
    </citation>
    <scope>NUCLEOTIDE SEQUENCE</scope>
</reference>